<dbReference type="PANTHER" id="PTHR43687:SF1">
    <property type="entry name" value="FERREDOXIN III"/>
    <property type="match status" value="1"/>
</dbReference>
<dbReference type="OMA" id="CAGVCPR"/>
<dbReference type="RefSeq" id="WP_014546771.1">
    <property type="nucleotide sequence ID" value="NZ_UHJL01000001.1"/>
</dbReference>
<reference evidence="6 7" key="1">
    <citation type="submission" date="2017-08" db="EMBL/GenBank/DDBJ databases">
        <authorList>
            <person name="de Groot N.N."/>
        </authorList>
    </citation>
    <scope>NUCLEOTIDE SEQUENCE [LARGE SCALE GENOMIC DNA]</scope>
    <source>
        <strain evidence="6 7">HM2</strain>
    </source>
</reference>
<dbReference type="Proteomes" id="UP000255423">
    <property type="component" value="Unassembled WGS sequence"/>
</dbReference>
<evidence type="ECO:0000256" key="2">
    <source>
        <dbReference type="ARBA" id="ARBA00022723"/>
    </source>
</evidence>
<dbReference type="PROSITE" id="PS00198">
    <property type="entry name" value="4FE4S_FER_1"/>
    <property type="match status" value="1"/>
</dbReference>
<dbReference type="EMBL" id="UHJL01000001">
    <property type="protein sequence ID" value="SUQ20094.1"/>
    <property type="molecule type" value="Genomic_DNA"/>
</dbReference>
<feature type="domain" description="4Fe-4S ferredoxin-type" evidence="5">
    <location>
        <begin position="31"/>
        <end position="60"/>
    </location>
</feature>
<protein>
    <submittedName>
        <fullName evidence="6">4Fe-4S binding domain-containing protein</fullName>
    </submittedName>
</protein>
<dbReference type="PANTHER" id="PTHR43687">
    <property type="entry name" value="ADENYLYLSULFATE REDUCTASE, BETA SUBUNIT"/>
    <property type="match status" value="1"/>
</dbReference>
<dbReference type="AlphaFoldDB" id="A0A380RXD9"/>
<dbReference type="SUPFAM" id="SSF54862">
    <property type="entry name" value="4Fe-4S ferredoxins"/>
    <property type="match status" value="1"/>
</dbReference>
<sequence length="64" mass="6896">MKVLVHNRGVCLECAGCVGVCPKMALDMYGLDLQIDQEKCIKCGLCTRACPAGALKIQELNDVL</sequence>
<evidence type="ECO:0000259" key="5">
    <source>
        <dbReference type="PROSITE" id="PS51379"/>
    </source>
</evidence>
<dbReference type="PROSITE" id="PS51379">
    <property type="entry name" value="4FE4S_FER_2"/>
    <property type="match status" value="2"/>
</dbReference>
<dbReference type="Pfam" id="PF12800">
    <property type="entry name" value="Fer4_4"/>
    <property type="match status" value="1"/>
</dbReference>
<gene>
    <name evidence="6" type="ORF">SAMN05661053_1347</name>
</gene>
<keyword evidence="1" id="KW-0004">4Fe-4S</keyword>
<keyword evidence="3" id="KW-0408">Iron</keyword>
<feature type="domain" description="4Fe-4S ferredoxin-type" evidence="5">
    <location>
        <begin position="1"/>
        <end position="28"/>
    </location>
</feature>
<proteinExistence type="predicted"/>
<dbReference type="InterPro" id="IPR017900">
    <property type="entry name" value="4Fe4S_Fe_S_CS"/>
</dbReference>
<dbReference type="Gene3D" id="3.30.70.20">
    <property type="match status" value="1"/>
</dbReference>
<evidence type="ECO:0000256" key="1">
    <source>
        <dbReference type="ARBA" id="ARBA00022485"/>
    </source>
</evidence>
<dbReference type="InterPro" id="IPR017896">
    <property type="entry name" value="4Fe4S_Fe-S-bd"/>
</dbReference>
<dbReference type="InterPro" id="IPR050572">
    <property type="entry name" value="Fe-S_Ferredoxin"/>
</dbReference>
<organism evidence="6 7">
    <name type="scientific">Fibrobacter succinogenes</name>
    <name type="common">Bacteroides succinogenes</name>
    <dbReference type="NCBI Taxonomy" id="833"/>
    <lineage>
        <taxon>Bacteria</taxon>
        <taxon>Pseudomonadati</taxon>
        <taxon>Fibrobacterota</taxon>
        <taxon>Fibrobacteria</taxon>
        <taxon>Fibrobacterales</taxon>
        <taxon>Fibrobacteraceae</taxon>
        <taxon>Fibrobacter</taxon>
    </lineage>
</organism>
<dbReference type="Pfam" id="PF00037">
    <property type="entry name" value="Fer4"/>
    <property type="match status" value="1"/>
</dbReference>
<evidence type="ECO:0000256" key="4">
    <source>
        <dbReference type="ARBA" id="ARBA00023014"/>
    </source>
</evidence>
<dbReference type="GO" id="GO:0046872">
    <property type="term" value="F:metal ion binding"/>
    <property type="evidence" value="ECO:0007669"/>
    <property type="project" value="UniProtKB-KW"/>
</dbReference>
<keyword evidence="4" id="KW-0411">Iron-sulfur</keyword>
<evidence type="ECO:0000313" key="7">
    <source>
        <dbReference type="Proteomes" id="UP000255423"/>
    </source>
</evidence>
<name>A0A380RXD9_FIBSU</name>
<evidence type="ECO:0000256" key="3">
    <source>
        <dbReference type="ARBA" id="ARBA00023004"/>
    </source>
</evidence>
<keyword evidence="2" id="KW-0479">Metal-binding</keyword>
<evidence type="ECO:0000313" key="6">
    <source>
        <dbReference type="EMBL" id="SUQ20094.1"/>
    </source>
</evidence>
<dbReference type="GO" id="GO:0051539">
    <property type="term" value="F:4 iron, 4 sulfur cluster binding"/>
    <property type="evidence" value="ECO:0007669"/>
    <property type="project" value="UniProtKB-KW"/>
</dbReference>
<accession>A0A380RXD9</accession>